<evidence type="ECO:0000313" key="2">
    <source>
        <dbReference type="Proteomes" id="UP000094389"/>
    </source>
</evidence>
<keyword evidence="2" id="KW-1185">Reference proteome</keyword>
<dbReference type="EMBL" id="KV453932">
    <property type="protein sequence ID" value="ODV72999.1"/>
    <property type="molecule type" value="Genomic_DNA"/>
</dbReference>
<evidence type="ECO:0000313" key="1">
    <source>
        <dbReference type="EMBL" id="ODV72999.1"/>
    </source>
</evidence>
<reference evidence="1 2" key="1">
    <citation type="journal article" date="2016" name="Proc. Natl. Acad. Sci. U.S.A.">
        <title>Comparative genomics of biotechnologically important yeasts.</title>
        <authorList>
            <person name="Riley R."/>
            <person name="Haridas S."/>
            <person name="Wolfe K.H."/>
            <person name="Lopes M.R."/>
            <person name="Hittinger C.T."/>
            <person name="Goeker M."/>
            <person name="Salamov A.A."/>
            <person name="Wisecaver J.H."/>
            <person name="Long T.M."/>
            <person name="Calvey C.H."/>
            <person name="Aerts A.L."/>
            <person name="Barry K.W."/>
            <person name="Choi C."/>
            <person name="Clum A."/>
            <person name="Coughlan A.Y."/>
            <person name="Deshpande S."/>
            <person name="Douglass A.P."/>
            <person name="Hanson S.J."/>
            <person name="Klenk H.-P."/>
            <person name="LaButti K.M."/>
            <person name="Lapidus A."/>
            <person name="Lindquist E.A."/>
            <person name="Lipzen A.M."/>
            <person name="Meier-Kolthoff J.P."/>
            <person name="Ohm R.A."/>
            <person name="Otillar R.P."/>
            <person name="Pangilinan J.L."/>
            <person name="Peng Y."/>
            <person name="Rokas A."/>
            <person name="Rosa C.A."/>
            <person name="Scheuner C."/>
            <person name="Sibirny A.A."/>
            <person name="Slot J.C."/>
            <person name="Stielow J.B."/>
            <person name="Sun H."/>
            <person name="Kurtzman C.P."/>
            <person name="Blackwell M."/>
            <person name="Grigoriev I.V."/>
            <person name="Jeffries T.W."/>
        </authorList>
    </citation>
    <scope>NUCLEOTIDE SEQUENCE [LARGE SCALE GENOMIC DNA]</scope>
    <source>
        <strain evidence="2">ATCC 18201 / CBS 1600 / BCRC 20928 / JCM 3617 / NBRC 0987 / NRRL Y-1542</strain>
    </source>
</reference>
<organism evidence="1 2">
    <name type="scientific">Cyberlindnera jadinii (strain ATCC 18201 / CBS 1600 / BCRC 20928 / JCM 3617 / NBRC 0987 / NRRL Y-1542)</name>
    <name type="common">Torula yeast</name>
    <name type="synonym">Candida utilis</name>
    <dbReference type="NCBI Taxonomy" id="983966"/>
    <lineage>
        <taxon>Eukaryota</taxon>
        <taxon>Fungi</taxon>
        <taxon>Dikarya</taxon>
        <taxon>Ascomycota</taxon>
        <taxon>Saccharomycotina</taxon>
        <taxon>Saccharomycetes</taxon>
        <taxon>Phaffomycetales</taxon>
        <taxon>Phaffomycetaceae</taxon>
        <taxon>Cyberlindnera</taxon>
    </lineage>
</organism>
<gene>
    <name evidence="1" type="ORF">CYBJADRAFT_95351</name>
</gene>
<dbReference type="Proteomes" id="UP000094389">
    <property type="component" value="Unassembled WGS sequence"/>
</dbReference>
<dbReference type="GeneID" id="30992428"/>
<dbReference type="AlphaFoldDB" id="A0A1E4S0H0"/>
<sequence length="156" mass="17910">MSICAKVENVNMHTPKALEILLPKRYGANYVSGRLSSTKRKSKHLLRKKAKTLYQVGNINETKKPLNEENALEVCISHVRVCFLFFSYNTGETHIFRNQRPSSILSAQEVYKQIDICSLGKNYNPFSLFFFPPLTFCLFKHSHSKVLLQSVVNLID</sequence>
<accession>A0A1E4S0H0</accession>
<name>A0A1E4S0H0_CYBJN</name>
<dbReference type="RefSeq" id="XP_020070038.1">
    <property type="nucleotide sequence ID" value="XM_020218032.1"/>
</dbReference>
<protein>
    <submittedName>
        <fullName evidence="1">Uncharacterized protein</fullName>
    </submittedName>
</protein>
<proteinExistence type="predicted"/>